<dbReference type="PROSITE" id="PS51257">
    <property type="entry name" value="PROKAR_LIPOPROTEIN"/>
    <property type="match status" value="1"/>
</dbReference>
<dbReference type="Pfam" id="PF02298">
    <property type="entry name" value="Cu_bind_like"/>
    <property type="match status" value="1"/>
</dbReference>
<dbReference type="InterPro" id="IPR003245">
    <property type="entry name" value="Phytocyanin_dom"/>
</dbReference>
<reference evidence="2" key="2">
    <citation type="submission" date="2021-03" db="UniProtKB">
        <authorList>
            <consortium name="EnsemblPlants"/>
        </authorList>
    </citation>
    <scope>IDENTIFICATION</scope>
</reference>
<organism evidence="2 3">
    <name type="scientific">Cannabis sativa</name>
    <name type="common">Hemp</name>
    <name type="synonym">Marijuana</name>
    <dbReference type="NCBI Taxonomy" id="3483"/>
    <lineage>
        <taxon>Eukaryota</taxon>
        <taxon>Viridiplantae</taxon>
        <taxon>Streptophyta</taxon>
        <taxon>Embryophyta</taxon>
        <taxon>Tracheophyta</taxon>
        <taxon>Spermatophyta</taxon>
        <taxon>Magnoliopsida</taxon>
        <taxon>eudicotyledons</taxon>
        <taxon>Gunneridae</taxon>
        <taxon>Pentapetalae</taxon>
        <taxon>rosids</taxon>
        <taxon>fabids</taxon>
        <taxon>Rosales</taxon>
        <taxon>Cannabaceae</taxon>
        <taxon>Cannabis</taxon>
    </lineage>
</organism>
<evidence type="ECO:0000313" key="2">
    <source>
        <dbReference type="EnsemblPlants" id="cds.evm.model.04.2274"/>
    </source>
</evidence>
<accession>A0A803PG77</accession>
<proteinExistence type="predicted"/>
<dbReference type="Proteomes" id="UP000596661">
    <property type="component" value="Chromosome 4"/>
</dbReference>
<dbReference type="PANTHER" id="PTHR33021:SF469">
    <property type="entry name" value="PHYTOCYANIN DOMAIN-CONTAINING PROTEIN"/>
    <property type="match status" value="1"/>
</dbReference>
<evidence type="ECO:0000259" key="1">
    <source>
        <dbReference type="PROSITE" id="PS51485"/>
    </source>
</evidence>
<dbReference type="OMA" id="WTFNTVT"/>
<dbReference type="GO" id="GO:0009055">
    <property type="term" value="F:electron transfer activity"/>
    <property type="evidence" value="ECO:0007669"/>
    <property type="project" value="InterPro"/>
</dbReference>
<dbReference type="InterPro" id="IPR039391">
    <property type="entry name" value="Phytocyanin-like"/>
</dbReference>
<reference evidence="2" key="1">
    <citation type="submission" date="2018-11" db="EMBL/GenBank/DDBJ databases">
        <authorList>
            <person name="Grassa J C."/>
        </authorList>
    </citation>
    <scope>NUCLEOTIDE SEQUENCE [LARGE SCALE GENOMIC DNA]</scope>
</reference>
<dbReference type="AlphaFoldDB" id="A0A803PG77"/>
<dbReference type="InterPro" id="IPR008972">
    <property type="entry name" value="Cupredoxin"/>
</dbReference>
<feature type="domain" description="Phytocyanin" evidence="1">
    <location>
        <begin position="35"/>
        <end position="122"/>
    </location>
</feature>
<dbReference type="EMBL" id="UZAU01000406">
    <property type="status" value="NOT_ANNOTATED_CDS"/>
    <property type="molecule type" value="Genomic_DNA"/>
</dbReference>
<name>A0A803PG77_CANSA</name>
<dbReference type="EnsemblPlants" id="evm.model.04.2274">
    <property type="protein sequence ID" value="cds.evm.model.04.2274"/>
    <property type="gene ID" value="evm.TU.04.2274"/>
</dbReference>
<keyword evidence="3" id="KW-1185">Reference proteome</keyword>
<dbReference type="GO" id="GO:0005886">
    <property type="term" value="C:plasma membrane"/>
    <property type="evidence" value="ECO:0007669"/>
    <property type="project" value="TreeGrafter"/>
</dbReference>
<protein>
    <recommendedName>
        <fullName evidence="1">Phytocyanin domain-containing protein</fullName>
    </recommendedName>
</protein>
<dbReference type="PROSITE" id="PS51485">
    <property type="entry name" value="PHYTOCYANIN"/>
    <property type="match status" value="1"/>
</dbReference>
<dbReference type="PANTHER" id="PTHR33021">
    <property type="entry name" value="BLUE COPPER PROTEIN"/>
    <property type="match status" value="1"/>
</dbReference>
<sequence>MSGKQGRSSAVVGVGVIVVFLSVFLSCLSTTIEGATYVVGDTSGWTYNVQSWTKGKKFKAGDVLVVDSNGYKGCSSSSNKSNNNKAYSTGKDQLKLSKGPNYFICSIPGHCPGGLKLFINAS</sequence>
<evidence type="ECO:0000313" key="3">
    <source>
        <dbReference type="Proteomes" id="UP000596661"/>
    </source>
</evidence>
<dbReference type="Gramene" id="evm.model.04.2274">
    <property type="protein sequence ID" value="cds.evm.model.04.2274"/>
    <property type="gene ID" value="evm.TU.04.2274"/>
</dbReference>
<dbReference type="SUPFAM" id="SSF49503">
    <property type="entry name" value="Cupredoxins"/>
    <property type="match status" value="1"/>
</dbReference>
<dbReference type="Gene3D" id="2.60.40.420">
    <property type="entry name" value="Cupredoxins - blue copper proteins"/>
    <property type="match status" value="1"/>
</dbReference>